<dbReference type="InterPro" id="IPR016032">
    <property type="entry name" value="Sig_transdc_resp-reg_C-effctor"/>
</dbReference>
<dbReference type="OrthoDB" id="4116209at2"/>
<name>A0A4V5N0V8_9ACTN</name>
<feature type="modified residue" description="4-aspartylphosphate" evidence="5">
    <location>
        <position position="85"/>
    </location>
</feature>
<evidence type="ECO:0000256" key="5">
    <source>
        <dbReference type="PROSITE-ProRule" id="PRU00169"/>
    </source>
</evidence>
<dbReference type="InterPro" id="IPR011006">
    <property type="entry name" value="CheY-like_superfamily"/>
</dbReference>
<feature type="domain" description="HTH luxR-type" evidence="6">
    <location>
        <begin position="181"/>
        <end position="246"/>
    </location>
</feature>
<dbReference type="AlphaFoldDB" id="A0A4V5N0V8"/>
<evidence type="ECO:0000256" key="3">
    <source>
        <dbReference type="ARBA" id="ARBA00023125"/>
    </source>
</evidence>
<dbReference type="Proteomes" id="UP000305778">
    <property type="component" value="Unassembled WGS sequence"/>
</dbReference>
<dbReference type="CDD" id="cd17535">
    <property type="entry name" value="REC_NarL-like"/>
    <property type="match status" value="1"/>
</dbReference>
<accession>A0A4V5N0V8</accession>
<evidence type="ECO:0000313" key="8">
    <source>
        <dbReference type="EMBL" id="TKA13319.1"/>
    </source>
</evidence>
<dbReference type="GO" id="GO:0003677">
    <property type="term" value="F:DNA binding"/>
    <property type="evidence" value="ECO:0007669"/>
    <property type="project" value="UniProtKB-KW"/>
</dbReference>
<dbReference type="InterPro" id="IPR039420">
    <property type="entry name" value="WalR-like"/>
</dbReference>
<keyword evidence="1 5" id="KW-0597">Phosphoprotein</keyword>
<dbReference type="PROSITE" id="PS50110">
    <property type="entry name" value="RESPONSE_REGULATORY"/>
    <property type="match status" value="1"/>
</dbReference>
<dbReference type="SUPFAM" id="SSF46894">
    <property type="entry name" value="C-terminal effector domain of the bipartite response regulators"/>
    <property type="match status" value="1"/>
</dbReference>
<protein>
    <submittedName>
        <fullName evidence="8">Response regulator transcription factor</fullName>
    </submittedName>
</protein>
<dbReference type="GO" id="GO:0006355">
    <property type="term" value="P:regulation of DNA-templated transcription"/>
    <property type="evidence" value="ECO:0007669"/>
    <property type="project" value="InterPro"/>
</dbReference>
<dbReference type="PROSITE" id="PS50043">
    <property type="entry name" value="HTH_LUXR_2"/>
    <property type="match status" value="1"/>
</dbReference>
<dbReference type="InterPro" id="IPR000792">
    <property type="entry name" value="Tscrpt_reg_LuxR_C"/>
</dbReference>
<dbReference type="SMART" id="SM00448">
    <property type="entry name" value="REC"/>
    <property type="match status" value="1"/>
</dbReference>
<keyword evidence="2" id="KW-0805">Transcription regulation</keyword>
<dbReference type="PRINTS" id="PR00038">
    <property type="entry name" value="HTHLUXR"/>
</dbReference>
<evidence type="ECO:0000259" key="6">
    <source>
        <dbReference type="PROSITE" id="PS50043"/>
    </source>
</evidence>
<dbReference type="SUPFAM" id="SSF52172">
    <property type="entry name" value="CheY-like"/>
    <property type="match status" value="1"/>
</dbReference>
<organism evidence="8 9">
    <name type="scientific">Actinacidiphila oryziradicis</name>
    <dbReference type="NCBI Taxonomy" id="2571141"/>
    <lineage>
        <taxon>Bacteria</taxon>
        <taxon>Bacillati</taxon>
        <taxon>Actinomycetota</taxon>
        <taxon>Actinomycetes</taxon>
        <taxon>Kitasatosporales</taxon>
        <taxon>Streptomycetaceae</taxon>
        <taxon>Actinacidiphila</taxon>
    </lineage>
</organism>
<evidence type="ECO:0000313" key="9">
    <source>
        <dbReference type="Proteomes" id="UP000305778"/>
    </source>
</evidence>
<evidence type="ECO:0000256" key="2">
    <source>
        <dbReference type="ARBA" id="ARBA00023015"/>
    </source>
</evidence>
<gene>
    <name evidence="8" type="ORF">FCI23_00940</name>
</gene>
<comment type="caution">
    <text evidence="8">The sequence shown here is derived from an EMBL/GenBank/DDBJ whole genome shotgun (WGS) entry which is preliminary data.</text>
</comment>
<evidence type="ECO:0000259" key="7">
    <source>
        <dbReference type="PROSITE" id="PS50110"/>
    </source>
</evidence>
<dbReference type="CDD" id="cd06170">
    <property type="entry name" value="LuxR_C_like"/>
    <property type="match status" value="1"/>
</dbReference>
<keyword evidence="9" id="KW-1185">Reference proteome</keyword>
<dbReference type="Gene3D" id="3.40.50.2300">
    <property type="match status" value="1"/>
</dbReference>
<dbReference type="PANTHER" id="PTHR43214">
    <property type="entry name" value="TWO-COMPONENT RESPONSE REGULATOR"/>
    <property type="match status" value="1"/>
</dbReference>
<dbReference type="SMART" id="SM00421">
    <property type="entry name" value="HTH_LUXR"/>
    <property type="match status" value="1"/>
</dbReference>
<feature type="domain" description="Response regulatory" evidence="7">
    <location>
        <begin position="34"/>
        <end position="152"/>
    </location>
</feature>
<dbReference type="InterPro" id="IPR001789">
    <property type="entry name" value="Sig_transdc_resp-reg_receiver"/>
</dbReference>
<dbReference type="EMBL" id="SUMC01000001">
    <property type="protein sequence ID" value="TKA13319.1"/>
    <property type="molecule type" value="Genomic_DNA"/>
</dbReference>
<dbReference type="InterPro" id="IPR058245">
    <property type="entry name" value="NreC/VraR/RcsB-like_REC"/>
</dbReference>
<sequence>MRSCTGMTGKPSLPLVLAEAEQRMTAEEEKMKIQVLVCDSVPVVRDGLRSALVSAADMACVAATGSAVEGLMVARELSPDVVITDLNLKGMDGISFVRKLALNETKENPGVVVFTNEMTDLAIRELLRLGVYGLLEKETGKEKLLASIRAAARGELMLAPNVIHRVVGWLKDYDFNQKPEPDPQVKSLTQREREILLLVGEGLSVNEMSVKLFIAVTTVRTHIFRLRHKLNVRDRAQMVSFAHTSGLMRQLTAM</sequence>
<dbReference type="Pfam" id="PF00196">
    <property type="entry name" value="GerE"/>
    <property type="match status" value="1"/>
</dbReference>
<proteinExistence type="predicted"/>
<dbReference type="GO" id="GO:0000160">
    <property type="term" value="P:phosphorelay signal transduction system"/>
    <property type="evidence" value="ECO:0007669"/>
    <property type="project" value="InterPro"/>
</dbReference>
<dbReference type="PANTHER" id="PTHR43214:SF24">
    <property type="entry name" value="TRANSCRIPTIONAL REGULATORY PROTEIN NARL-RELATED"/>
    <property type="match status" value="1"/>
</dbReference>
<dbReference type="Pfam" id="PF00072">
    <property type="entry name" value="Response_reg"/>
    <property type="match status" value="1"/>
</dbReference>
<evidence type="ECO:0000256" key="4">
    <source>
        <dbReference type="ARBA" id="ARBA00023163"/>
    </source>
</evidence>
<keyword evidence="3" id="KW-0238">DNA-binding</keyword>
<reference evidence="8 9" key="1">
    <citation type="submission" date="2019-04" db="EMBL/GenBank/DDBJ databases">
        <title>Streptomyces oryziradicis sp. nov., a novel actinomycete isolated from rhizosphere soil of rice (Oryza sativa L.).</title>
        <authorList>
            <person name="Li C."/>
        </authorList>
    </citation>
    <scope>NUCLEOTIDE SEQUENCE [LARGE SCALE GENOMIC DNA]</scope>
    <source>
        <strain evidence="8 9">NEAU-C40</strain>
    </source>
</reference>
<evidence type="ECO:0000256" key="1">
    <source>
        <dbReference type="ARBA" id="ARBA00022553"/>
    </source>
</evidence>
<keyword evidence="4" id="KW-0804">Transcription</keyword>